<dbReference type="Proteomes" id="UP000762676">
    <property type="component" value="Unassembled WGS sequence"/>
</dbReference>
<reference evidence="1 2" key="1">
    <citation type="journal article" date="2021" name="Elife">
        <title>Chloroplast acquisition without the gene transfer in kleptoplastic sea slugs, Plakobranchus ocellatus.</title>
        <authorList>
            <person name="Maeda T."/>
            <person name="Takahashi S."/>
            <person name="Yoshida T."/>
            <person name="Shimamura S."/>
            <person name="Takaki Y."/>
            <person name="Nagai Y."/>
            <person name="Toyoda A."/>
            <person name="Suzuki Y."/>
            <person name="Arimoto A."/>
            <person name="Ishii H."/>
            <person name="Satoh N."/>
            <person name="Nishiyama T."/>
            <person name="Hasebe M."/>
            <person name="Maruyama T."/>
            <person name="Minagawa J."/>
            <person name="Obokata J."/>
            <person name="Shigenobu S."/>
        </authorList>
    </citation>
    <scope>NUCLEOTIDE SEQUENCE [LARGE SCALE GENOMIC DNA]</scope>
</reference>
<accession>A0AAV4FV69</accession>
<proteinExistence type="predicted"/>
<evidence type="ECO:0000313" key="2">
    <source>
        <dbReference type="Proteomes" id="UP000762676"/>
    </source>
</evidence>
<protein>
    <submittedName>
        <fullName evidence="1">Uncharacterized protein</fullName>
    </submittedName>
</protein>
<dbReference type="AlphaFoldDB" id="A0AAV4FV69"/>
<evidence type="ECO:0000313" key="1">
    <source>
        <dbReference type="EMBL" id="GFR76615.1"/>
    </source>
</evidence>
<sequence length="110" mass="12624">MNNNNKKIKLFNFRRSGSSQHQLRSSFLFLRRNPVHSTRFGPDIDSNIISNGDKTALEKINPGARRFDSYGRHKYWGAAWLARLRCPAKWISPGVVKAPWLGEEGLWAGR</sequence>
<comment type="caution">
    <text evidence="1">The sequence shown here is derived from an EMBL/GenBank/DDBJ whole genome shotgun (WGS) entry which is preliminary data.</text>
</comment>
<gene>
    <name evidence="1" type="ORF">ElyMa_002217600</name>
</gene>
<organism evidence="1 2">
    <name type="scientific">Elysia marginata</name>
    <dbReference type="NCBI Taxonomy" id="1093978"/>
    <lineage>
        <taxon>Eukaryota</taxon>
        <taxon>Metazoa</taxon>
        <taxon>Spiralia</taxon>
        <taxon>Lophotrochozoa</taxon>
        <taxon>Mollusca</taxon>
        <taxon>Gastropoda</taxon>
        <taxon>Heterobranchia</taxon>
        <taxon>Euthyneura</taxon>
        <taxon>Panpulmonata</taxon>
        <taxon>Sacoglossa</taxon>
        <taxon>Placobranchoidea</taxon>
        <taxon>Plakobranchidae</taxon>
        <taxon>Elysia</taxon>
    </lineage>
</organism>
<dbReference type="EMBL" id="BMAT01004592">
    <property type="protein sequence ID" value="GFR76615.1"/>
    <property type="molecule type" value="Genomic_DNA"/>
</dbReference>
<name>A0AAV4FV69_9GAST</name>
<keyword evidence="2" id="KW-1185">Reference proteome</keyword>